<evidence type="ECO:0000313" key="3">
    <source>
        <dbReference type="Proteomes" id="UP000289738"/>
    </source>
</evidence>
<comment type="caution">
    <text evidence="2">The sequence shown here is derived from an EMBL/GenBank/DDBJ whole genome shotgun (WGS) entry which is preliminary data.</text>
</comment>
<dbReference type="PANTHER" id="PTHR46033:SF8">
    <property type="entry name" value="PROTEIN MAINTENANCE OF MERISTEMS-LIKE"/>
    <property type="match status" value="1"/>
</dbReference>
<dbReference type="Proteomes" id="UP000289738">
    <property type="component" value="Chromosome B10"/>
</dbReference>
<dbReference type="GO" id="GO:0010073">
    <property type="term" value="P:meristem maintenance"/>
    <property type="evidence" value="ECO:0007669"/>
    <property type="project" value="InterPro"/>
</dbReference>
<dbReference type="Pfam" id="PF10536">
    <property type="entry name" value="PMD"/>
    <property type="match status" value="1"/>
</dbReference>
<protein>
    <recommendedName>
        <fullName evidence="1">Aminotransferase-like plant mobile domain-containing protein</fullName>
    </recommendedName>
</protein>
<feature type="domain" description="Aminotransferase-like plant mobile" evidence="1">
    <location>
        <begin position="91"/>
        <end position="226"/>
    </location>
</feature>
<accession>A0A444X6E4</accession>
<dbReference type="AlphaFoldDB" id="A0A444X6E4"/>
<dbReference type="EMBL" id="SDMP01000020">
    <property type="protein sequence ID" value="RYQ85241.1"/>
    <property type="molecule type" value="Genomic_DNA"/>
</dbReference>
<keyword evidence="3" id="KW-1185">Reference proteome</keyword>
<name>A0A444X6E4_ARAHY</name>
<dbReference type="PANTHER" id="PTHR46033">
    <property type="entry name" value="PROTEIN MAIN-LIKE 2"/>
    <property type="match status" value="1"/>
</dbReference>
<reference evidence="2 3" key="1">
    <citation type="submission" date="2019-01" db="EMBL/GenBank/DDBJ databases">
        <title>Sequencing of cultivated peanut Arachis hypogaea provides insights into genome evolution and oil improvement.</title>
        <authorList>
            <person name="Chen X."/>
        </authorList>
    </citation>
    <scope>NUCLEOTIDE SEQUENCE [LARGE SCALE GENOMIC DNA]</scope>
    <source>
        <strain evidence="3">cv. Fuhuasheng</strain>
        <tissue evidence="2">Leaves</tissue>
    </source>
</reference>
<evidence type="ECO:0000313" key="2">
    <source>
        <dbReference type="EMBL" id="RYQ85241.1"/>
    </source>
</evidence>
<proteinExistence type="predicted"/>
<dbReference type="InterPro" id="IPR019557">
    <property type="entry name" value="AminoTfrase-like_pln_mobile"/>
</dbReference>
<evidence type="ECO:0000259" key="1">
    <source>
        <dbReference type="Pfam" id="PF10536"/>
    </source>
</evidence>
<dbReference type="InterPro" id="IPR044824">
    <property type="entry name" value="MAIN-like"/>
</dbReference>
<organism evidence="2 3">
    <name type="scientific">Arachis hypogaea</name>
    <name type="common">Peanut</name>
    <dbReference type="NCBI Taxonomy" id="3818"/>
    <lineage>
        <taxon>Eukaryota</taxon>
        <taxon>Viridiplantae</taxon>
        <taxon>Streptophyta</taxon>
        <taxon>Embryophyta</taxon>
        <taxon>Tracheophyta</taxon>
        <taxon>Spermatophyta</taxon>
        <taxon>Magnoliopsida</taxon>
        <taxon>eudicotyledons</taxon>
        <taxon>Gunneridae</taxon>
        <taxon>Pentapetalae</taxon>
        <taxon>rosids</taxon>
        <taxon>fabids</taxon>
        <taxon>Fabales</taxon>
        <taxon>Fabaceae</taxon>
        <taxon>Papilionoideae</taxon>
        <taxon>50 kb inversion clade</taxon>
        <taxon>dalbergioids sensu lato</taxon>
        <taxon>Dalbergieae</taxon>
        <taxon>Pterocarpus clade</taxon>
        <taxon>Arachis</taxon>
    </lineage>
</organism>
<sequence>MISKSCWLLQCVSDLKNSKTNGPGQYLSRKVESSDSYVPFSYRIQTYSWGSACLVHLYRSQCRATQYDCKDLDGSLALLWNECDCPSMEYKWLTLAHVRQMLDNITNINFLWDPYSPRHLGTDFVLHDMYEDARMWLASSPLISFKCIEWCPTDRVKRQFGRRQDSSDNAKVFGNAHNMLLTGPKNLNWAQEWSEWINLWQDRQWGVLGAEMIENFDPSNDYIDWHHQEYAEHL</sequence>
<gene>
    <name evidence="2" type="ORF">Ahy_B10g104744</name>
</gene>